<feature type="region of interest" description="Disordered" evidence="1">
    <location>
        <begin position="138"/>
        <end position="179"/>
    </location>
</feature>
<proteinExistence type="predicted"/>
<gene>
    <name evidence="2" type="ORF">ALAG00032_LOCUS14113</name>
</gene>
<name>A0A7S3NP45_9STRA</name>
<accession>A0A7S3NP45</accession>
<dbReference type="EMBL" id="HBIJ01021771">
    <property type="protein sequence ID" value="CAE0373312.1"/>
    <property type="molecule type" value="Transcribed_RNA"/>
</dbReference>
<sequence length="179" mass="21367">MRTENENALFLSFRLWQRFVELDVLRDMYEEVRVLYASAVEALGQEVIEDSSLRIELNEALRDRDEAIRQRNFYRVHAETLERELESRRLTSTPLRELTDHRRISQAKWINHLKTRRNQLRPPRSSTNIEHRQQNLMQNQRDLVPEGESSDSRRNQQEKFFPTSSKRILASSSAPLFND</sequence>
<organism evidence="2">
    <name type="scientific">Aureoumbra lagunensis</name>
    <dbReference type="NCBI Taxonomy" id="44058"/>
    <lineage>
        <taxon>Eukaryota</taxon>
        <taxon>Sar</taxon>
        <taxon>Stramenopiles</taxon>
        <taxon>Ochrophyta</taxon>
        <taxon>Pelagophyceae</taxon>
        <taxon>Pelagomonadales</taxon>
        <taxon>Aureoumbra</taxon>
    </lineage>
</organism>
<reference evidence="2" key="1">
    <citation type="submission" date="2021-01" db="EMBL/GenBank/DDBJ databases">
        <authorList>
            <person name="Corre E."/>
            <person name="Pelletier E."/>
            <person name="Niang G."/>
            <person name="Scheremetjew M."/>
            <person name="Finn R."/>
            <person name="Kale V."/>
            <person name="Holt S."/>
            <person name="Cochrane G."/>
            <person name="Meng A."/>
            <person name="Brown T."/>
            <person name="Cohen L."/>
        </authorList>
    </citation>
    <scope>NUCLEOTIDE SEQUENCE</scope>
    <source>
        <strain evidence="2">CCMP1510</strain>
    </source>
</reference>
<dbReference type="AlphaFoldDB" id="A0A7S3NP45"/>
<evidence type="ECO:0000256" key="1">
    <source>
        <dbReference type="SAM" id="MobiDB-lite"/>
    </source>
</evidence>
<evidence type="ECO:0000313" key="2">
    <source>
        <dbReference type="EMBL" id="CAE0373312.1"/>
    </source>
</evidence>
<protein>
    <submittedName>
        <fullName evidence="2">Uncharacterized protein</fullName>
    </submittedName>
</protein>
<feature type="compositionally biased region" description="Polar residues" evidence="1">
    <location>
        <begin position="162"/>
        <end position="179"/>
    </location>
</feature>